<proteinExistence type="predicted"/>
<gene>
    <name evidence="2" type="ORF">EK0264_10735</name>
</gene>
<dbReference type="OrthoDB" id="9798288at2"/>
<dbReference type="CDD" id="cd06121">
    <property type="entry name" value="cupin_YML079wp"/>
    <property type="match status" value="1"/>
</dbReference>
<dbReference type="Proteomes" id="UP000463857">
    <property type="component" value="Chromosome"/>
</dbReference>
<sequence>MGYEFTAPDLNDPAALGMSQHPEGGWYIEHFRASETVHTPRGPRHLASAISFLLLPGEESAWHTVASDEIWFWQGGGVLELRLGGNGERPEHPSVHRLGQGGQLLVPAGVWQSARPADAEPVIVGCVVTPGFDFADFRLLP</sequence>
<organism evidence="2 3">
    <name type="scientific">Epidermidibacterium keratini</name>
    <dbReference type="NCBI Taxonomy" id="1891644"/>
    <lineage>
        <taxon>Bacteria</taxon>
        <taxon>Bacillati</taxon>
        <taxon>Actinomycetota</taxon>
        <taxon>Actinomycetes</taxon>
        <taxon>Sporichthyales</taxon>
        <taxon>Sporichthyaceae</taxon>
        <taxon>Epidermidibacterium</taxon>
    </lineage>
</organism>
<dbReference type="PANTHER" id="PTHR33387:SF3">
    <property type="entry name" value="DUF985 DOMAIN-CONTAINING PROTEIN"/>
    <property type="match status" value="1"/>
</dbReference>
<feature type="domain" description="DUF985" evidence="1">
    <location>
        <begin position="15"/>
        <end position="139"/>
    </location>
</feature>
<dbReference type="Pfam" id="PF06172">
    <property type="entry name" value="Cupin_5"/>
    <property type="match status" value="1"/>
</dbReference>
<dbReference type="RefSeq" id="WP_159545476.1">
    <property type="nucleotide sequence ID" value="NZ_CP047156.1"/>
</dbReference>
<keyword evidence="3" id="KW-1185">Reference proteome</keyword>
<dbReference type="InterPro" id="IPR039935">
    <property type="entry name" value="YML079W-like"/>
</dbReference>
<dbReference type="EMBL" id="CP047156">
    <property type="protein sequence ID" value="QHC00717.1"/>
    <property type="molecule type" value="Genomic_DNA"/>
</dbReference>
<dbReference type="InterPro" id="IPR009327">
    <property type="entry name" value="Cupin_DUF985"/>
</dbReference>
<protein>
    <submittedName>
        <fullName evidence="2">Cupin domain-containing protein</fullName>
    </submittedName>
</protein>
<reference evidence="2 3" key="1">
    <citation type="journal article" date="2018" name="Int. J. Syst. Evol. Microbiol.">
        <title>Epidermidibacterium keratini gen. nov., sp. nov., a member of the family Sporichthyaceae, isolated from keratin epidermis.</title>
        <authorList>
            <person name="Lee D.G."/>
            <person name="Trujillo M.E."/>
            <person name="Kang S."/>
            <person name="Nam J.J."/>
            <person name="Kim Y.J."/>
        </authorList>
    </citation>
    <scope>NUCLEOTIDE SEQUENCE [LARGE SCALE GENOMIC DNA]</scope>
    <source>
        <strain evidence="2 3">EPI-7</strain>
    </source>
</reference>
<evidence type="ECO:0000313" key="2">
    <source>
        <dbReference type="EMBL" id="QHC00717.1"/>
    </source>
</evidence>
<evidence type="ECO:0000259" key="1">
    <source>
        <dbReference type="Pfam" id="PF06172"/>
    </source>
</evidence>
<dbReference type="Gene3D" id="2.60.120.10">
    <property type="entry name" value="Jelly Rolls"/>
    <property type="match status" value="1"/>
</dbReference>
<dbReference type="SUPFAM" id="SSF51182">
    <property type="entry name" value="RmlC-like cupins"/>
    <property type="match status" value="1"/>
</dbReference>
<dbReference type="KEGG" id="eke:EK0264_10735"/>
<dbReference type="PANTHER" id="PTHR33387">
    <property type="entry name" value="RMLC-LIKE JELLY ROLL FOLD PROTEIN"/>
    <property type="match status" value="1"/>
</dbReference>
<dbReference type="InParanoid" id="A0A7L4YQ91"/>
<name>A0A7L4YQ91_9ACTN</name>
<evidence type="ECO:0000313" key="3">
    <source>
        <dbReference type="Proteomes" id="UP000463857"/>
    </source>
</evidence>
<accession>A0A7L4YQ91</accession>
<dbReference type="InterPro" id="IPR011051">
    <property type="entry name" value="RmlC_Cupin_sf"/>
</dbReference>
<dbReference type="InterPro" id="IPR014710">
    <property type="entry name" value="RmlC-like_jellyroll"/>
</dbReference>
<dbReference type="AlphaFoldDB" id="A0A7L4YQ91"/>